<feature type="domain" description="Glycosyltransferase 2-like" evidence="1">
    <location>
        <begin position="37"/>
        <end position="199"/>
    </location>
</feature>
<dbReference type="PANTHER" id="PTHR43685:SF2">
    <property type="entry name" value="GLYCOSYLTRANSFERASE 2-LIKE DOMAIN-CONTAINING PROTEIN"/>
    <property type="match status" value="1"/>
</dbReference>
<evidence type="ECO:0000259" key="1">
    <source>
        <dbReference type="Pfam" id="PF00535"/>
    </source>
</evidence>
<dbReference type="Pfam" id="PF00535">
    <property type="entry name" value="Glycos_transf_2"/>
    <property type="match status" value="1"/>
</dbReference>
<name>A0A3B0VSC2_9ZZZZ</name>
<organism evidence="2">
    <name type="scientific">hydrothermal vent metagenome</name>
    <dbReference type="NCBI Taxonomy" id="652676"/>
    <lineage>
        <taxon>unclassified sequences</taxon>
        <taxon>metagenomes</taxon>
        <taxon>ecological metagenomes</taxon>
    </lineage>
</organism>
<accession>A0A3B0VSC2</accession>
<evidence type="ECO:0000313" key="2">
    <source>
        <dbReference type="EMBL" id="VAW39789.1"/>
    </source>
</evidence>
<dbReference type="PANTHER" id="PTHR43685">
    <property type="entry name" value="GLYCOSYLTRANSFERASE"/>
    <property type="match status" value="1"/>
</dbReference>
<dbReference type="AlphaFoldDB" id="A0A3B0VSC2"/>
<reference evidence="2" key="1">
    <citation type="submission" date="2018-06" db="EMBL/GenBank/DDBJ databases">
        <authorList>
            <person name="Zhirakovskaya E."/>
        </authorList>
    </citation>
    <scope>NUCLEOTIDE SEQUENCE</scope>
</reference>
<dbReference type="InterPro" id="IPR029044">
    <property type="entry name" value="Nucleotide-diphossugar_trans"/>
</dbReference>
<proteinExistence type="predicted"/>
<dbReference type="Gene3D" id="3.90.550.10">
    <property type="entry name" value="Spore Coat Polysaccharide Biosynthesis Protein SpsA, Chain A"/>
    <property type="match status" value="1"/>
</dbReference>
<protein>
    <recommendedName>
        <fullName evidence="1">Glycosyltransferase 2-like domain-containing protein</fullName>
    </recommendedName>
</protein>
<dbReference type="InterPro" id="IPR001173">
    <property type="entry name" value="Glyco_trans_2-like"/>
</dbReference>
<dbReference type="InterPro" id="IPR050834">
    <property type="entry name" value="Glycosyltransf_2"/>
</dbReference>
<dbReference type="SUPFAM" id="SSF53448">
    <property type="entry name" value="Nucleotide-diphospho-sugar transferases"/>
    <property type="match status" value="1"/>
</dbReference>
<gene>
    <name evidence="2" type="ORF">MNBD_DELTA04-1474</name>
</gene>
<dbReference type="CDD" id="cd00761">
    <property type="entry name" value="Glyco_tranf_GTA_type"/>
    <property type="match status" value="1"/>
</dbReference>
<dbReference type="EMBL" id="UOEY01000087">
    <property type="protein sequence ID" value="VAW39789.1"/>
    <property type="molecule type" value="Genomic_DNA"/>
</dbReference>
<sequence length="331" mass="37368">MCDFAIRNLSGQGQPLDYYGNRPGEVRSGRQGSGVISVIIPTYNRALFIERSIRSVAEQTRACGELIVVDDGSTDDTRLRVAACAAQTDIPVRYIHQDNQGAAAARNTGIKAARGDLLAFLDSDDRFVPEKLARQFEAMRDEPQYLVSHTRETWYRHGRILRQKKKHQPPYGEIFKACLKMCMVGMSTVMVRKELFDRYGMFDESLPCCEDYDFWLRVSAHEKFLLLDRPLTLKDGGRRDQLSAIYRLGMDQYRIRSLVLLLDRTPLAAWQYELAVAELERKCEIYGNGCIKHGRLAVGRACLDLPLKYRRAAAAAGTSGAAGCAYVRPDE</sequence>